<name>A0A382TJE4_9ZZZZ</name>
<organism evidence="1">
    <name type="scientific">marine metagenome</name>
    <dbReference type="NCBI Taxonomy" id="408172"/>
    <lineage>
        <taxon>unclassified sequences</taxon>
        <taxon>metagenomes</taxon>
        <taxon>ecological metagenomes</taxon>
    </lineage>
</organism>
<dbReference type="EMBL" id="UINC01136998">
    <property type="protein sequence ID" value="SVD22083.1"/>
    <property type="molecule type" value="Genomic_DNA"/>
</dbReference>
<sequence>MGNLRYFEWKATQDKSKTKARQEKSKR</sequence>
<evidence type="ECO:0000313" key="1">
    <source>
        <dbReference type="EMBL" id="SVD22083.1"/>
    </source>
</evidence>
<dbReference type="AlphaFoldDB" id="A0A382TJE4"/>
<reference evidence="1" key="1">
    <citation type="submission" date="2018-05" db="EMBL/GenBank/DDBJ databases">
        <authorList>
            <person name="Lanie J.A."/>
            <person name="Ng W.-L."/>
            <person name="Kazmierczak K.M."/>
            <person name="Andrzejewski T.M."/>
            <person name="Davidsen T.M."/>
            <person name="Wayne K.J."/>
            <person name="Tettelin H."/>
            <person name="Glass J.I."/>
            <person name="Rusch D."/>
            <person name="Podicherti R."/>
            <person name="Tsui H.-C.T."/>
            <person name="Winkler M.E."/>
        </authorList>
    </citation>
    <scope>NUCLEOTIDE SEQUENCE</scope>
</reference>
<accession>A0A382TJE4</accession>
<proteinExistence type="predicted"/>
<gene>
    <name evidence="1" type="ORF">METZ01_LOCUS374937</name>
</gene>
<protein>
    <submittedName>
        <fullName evidence="1">Uncharacterized protein</fullName>
    </submittedName>
</protein>